<dbReference type="RefSeq" id="WP_069295696.1">
    <property type="nucleotide sequence ID" value="NZ_MCRI01000009.1"/>
</dbReference>
<organism evidence="5 6">
    <name type="scientific">Methylophaga muralis</name>
    <dbReference type="NCBI Taxonomy" id="291169"/>
    <lineage>
        <taxon>Bacteria</taxon>
        <taxon>Pseudomonadati</taxon>
        <taxon>Pseudomonadota</taxon>
        <taxon>Gammaproteobacteria</taxon>
        <taxon>Thiotrichales</taxon>
        <taxon>Piscirickettsiaceae</taxon>
        <taxon>Methylophaga</taxon>
    </lineage>
</organism>
<dbReference type="PANTHER" id="PTHR46124:SF3">
    <property type="entry name" value="HYDROLASE"/>
    <property type="match status" value="1"/>
</dbReference>
<feature type="binding site" evidence="4">
    <location>
        <position position="10"/>
    </location>
    <ligand>
        <name>a divalent metal cation</name>
        <dbReference type="ChEBI" id="CHEBI:60240"/>
        <label>1</label>
    </ligand>
</feature>
<dbReference type="PANTHER" id="PTHR46124">
    <property type="entry name" value="D-AMINOACYL-TRNA DEACYLASE"/>
    <property type="match status" value="1"/>
</dbReference>
<dbReference type="AlphaFoldDB" id="A0A1E3GSV5"/>
<feature type="binding site" evidence="4">
    <location>
        <position position="153"/>
    </location>
    <ligand>
        <name>a divalent metal cation</name>
        <dbReference type="ChEBI" id="CHEBI:60240"/>
        <label>2</label>
    </ligand>
</feature>
<dbReference type="GO" id="GO:0016788">
    <property type="term" value="F:hydrolase activity, acting on ester bonds"/>
    <property type="evidence" value="ECO:0007669"/>
    <property type="project" value="InterPro"/>
</dbReference>
<keyword evidence="2 4" id="KW-0479">Metal-binding</keyword>
<proteinExistence type="inferred from homology"/>
<dbReference type="EC" id="3.1.21.-" evidence="5"/>
<evidence type="ECO:0000313" key="6">
    <source>
        <dbReference type="Proteomes" id="UP000094379"/>
    </source>
</evidence>
<name>A0A1E3GSV5_9GAMM</name>
<evidence type="ECO:0000256" key="3">
    <source>
        <dbReference type="ARBA" id="ARBA00022801"/>
    </source>
</evidence>
<reference evidence="5 6" key="1">
    <citation type="submission" date="2016-07" db="EMBL/GenBank/DDBJ databases">
        <title>Draft Genome Sequence of Methylophaga muralis Bur 1.</title>
        <authorList>
            <person name="Vasilenko O.V."/>
            <person name="Doronina N.V."/>
            <person name="Shmareva M.N."/>
            <person name="Tarlachkov S.V."/>
            <person name="Mustakhimov I."/>
            <person name="Trotsenko Y.A."/>
        </authorList>
    </citation>
    <scope>NUCLEOTIDE SEQUENCE [LARGE SCALE GENOMIC DNA]</scope>
    <source>
        <strain evidence="5 6">Bur 1</strain>
    </source>
</reference>
<evidence type="ECO:0000313" key="5">
    <source>
        <dbReference type="EMBL" id="ODN67133.1"/>
    </source>
</evidence>
<keyword evidence="3 5" id="KW-0378">Hydrolase</keyword>
<comment type="caution">
    <text evidence="5">The sequence shown here is derived from an EMBL/GenBank/DDBJ whole genome shotgun (WGS) entry which is preliminary data.</text>
</comment>
<feature type="binding site" evidence="4">
    <location>
        <position position="203"/>
    </location>
    <ligand>
        <name>a divalent metal cation</name>
        <dbReference type="ChEBI" id="CHEBI:60240"/>
        <label>1</label>
    </ligand>
</feature>
<feature type="binding site" evidence="4">
    <location>
        <position position="94"/>
    </location>
    <ligand>
        <name>a divalent metal cation</name>
        <dbReference type="ChEBI" id="CHEBI:60240"/>
        <label>1</label>
    </ligand>
</feature>
<sequence length="254" mass="28248">MLHLIDSHCHLDFNDFDADRQTILTNCLQSGIEKIVIPGVTVNSWPKQIELCNSNPMLSLALGCHPMFMEEHPENAAQLLDQAVHQYQPIAIGEIGLDFYVADADMSAQLSLFEAQLDVAVKFALPVILHVRKAHDEVLKLLRQKQLPGGTVHAFSGSAQQAEQYRDLNFLLGIGGALTYPRAQRLQRLFAELPLSQIVLETDAPDMPLCGHQGQRNTPENIPVILQKLSQLRGESSDHIAEITTANCRRLFSI</sequence>
<dbReference type="InterPro" id="IPR001130">
    <property type="entry name" value="TatD-like"/>
</dbReference>
<dbReference type="PATRIC" id="fig|291169.3.peg.1209"/>
<dbReference type="GO" id="GO:0005829">
    <property type="term" value="C:cytosol"/>
    <property type="evidence" value="ECO:0007669"/>
    <property type="project" value="TreeGrafter"/>
</dbReference>
<dbReference type="Proteomes" id="UP000094379">
    <property type="component" value="Unassembled WGS sequence"/>
</dbReference>
<dbReference type="PROSITE" id="PS01137">
    <property type="entry name" value="TATD_1"/>
    <property type="match status" value="1"/>
</dbReference>
<dbReference type="PIRSF" id="PIRSF005902">
    <property type="entry name" value="DNase_TatD"/>
    <property type="match status" value="1"/>
</dbReference>
<dbReference type="SUPFAM" id="SSF51556">
    <property type="entry name" value="Metallo-dependent hydrolases"/>
    <property type="match status" value="1"/>
</dbReference>
<dbReference type="Pfam" id="PF01026">
    <property type="entry name" value="TatD_DNase"/>
    <property type="match status" value="1"/>
</dbReference>
<feature type="binding site" evidence="4">
    <location>
        <position position="8"/>
    </location>
    <ligand>
        <name>a divalent metal cation</name>
        <dbReference type="ChEBI" id="CHEBI:60240"/>
        <label>1</label>
    </ligand>
</feature>
<dbReference type="STRING" id="291169.A9E74_01205"/>
<gene>
    <name evidence="5" type="primary">yjjV</name>
    <name evidence="5" type="ORF">A9E74_01205</name>
</gene>
<evidence type="ECO:0000256" key="4">
    <source>
        <dbReference type="PIRSR" id="PIRSR005902-1"/>
    </source>
</evidence>
<dbReference type="GO" id="GO:0046872">
    <property type="term" value="F:metal ion binding"/>
    <property type="evidence" value="ECO:0007669"/>
    <property type="project" value="UniProtKB-KW"/>
</dbReference>
<dbReference type="InterPro" id="IPR018228">
    <property type="entry name" value="DNase_TatD-rel_CS"/>
</dbReference>
<comment type="similarity">
    <text evidence="1">Belongs to the metallo-dependent hydrolases superfamily. TatD-type hydrolase family.</text>
</comment>
<dbReference type="PROSITE" id="PS01090">
    <property type="entry name" value="TATD_2"/>
    <property type="match status" value="1"/>
</dbReference>
<evidence type="ECO:0000256" key="2">
    <source>
        <dbReference type="ARBA" id="ARBA00022723"/>
    </source>
</evidence>
<dbReference type="Gene3D" id="3.20.20.140">
    <property type="entry name" value="Metal-dependent hydrolases"/>
    <property type="match status" value="1"/>
</dbReference>
<protein>
    <submittedName>
        <fullName evidence="5">Putative deoxyribonuclease YjjV</fullName>
        <ecNumber evidence="5">3.1.21.-</ecNumber>
    </submittedName>
</protein>
<accession>A0A1E3GSV5</accession>
<evidence type="ECO:0000256" key="1">
    <source>
        <dbReference type="ARBA" id="ARBA00009275"/>
    </source>
</evidence>
<feature type="binding site" evidence="4">
    <location>
        <position position="130"/>
    </location>
    <ligand>
        <name>a divalent metal cation</name>
        <dbReference type="ChEBI" id="CHEBI:60240"/>
        <label>2</label>
    </ligand>
</feature>
<dbReference type="EMBL" id="MCRI01000009">
    <property type="protein sequence ID" value="ODN67133.1"/>
    <property type="molecule type" value="Genomic_DNA"/>
</dbReference>
<dbReference type="InterPro" id="IPR032466">
    <property type="entry name" value="Metal_Hydrolase"/>
</dbReference>
<keyword evidence="6" id="KW-1185">Reference proteome</keyword>
<dbReference type="CDD" id="cd01310">
    <property type="entry name" value="TatD_DNAse"/>
    <property type="match status" value="1"/>
</dbReference>
<dbReference type="FunFam" id="3.20.20.140:FF:000005">
    <property type="entry name" value="TatD family hydrolase"/>
    <property type="match status" value="1"/>
</dbReference>